<keyword evidence="1" id="KW-0812">Transmembrane</keyword>
<accession>A0A7X1KK10</accession>
<dbReference type="Proteomes" id="UP000566813">
    <property type="component" value="Unassembled WGS sequence"/>
</dbReference>
<feature type="transmembrane region" description="Helical" evidence="1">
    <location>
        <begin position="80"/>
        <end position="98"/>
    </location>
</feature>
<evidence type="ECO:0000259" key="2">
    <source>
        <dbReference type="Pfam" id="PF04773"/>
    </source>
</evidence>
<dbReference type="Gene3D" id="3.55.50.30">
    <property type="match status" value="1"/>
</dbReference>
<dbReference type="AlphaFoldDB" id="A0A7X1KK10"/>
<dbReference type="PIRSF" id="PIRSF018266">
    <property type="entry name" value="FecR"/>
    <property type="match status" value="1"/>
</dbReference>
<keyword evidence="4" id="KW-1185">Reference proteome</keyword>
<sequence>MAEASLIADQAIAWHLRLPELPGHEWPTFIEWLESSSAHRDAYERLAEADAVLGEAAPALGAAAGVAAAPTRYNPARRRWLTGAIAASIALVGGWTLWPGASSLQLERTAPGTIKQLAFADGTRVELNGDSALALDQSNPRAMKLENGEAMFRVRHLPQEFTVEAGGYKIRDLGTVFNVQLSDRNLRIDVSEGSVEFDPGGANLTLHAGEGMTLDRAHGLVVKRSAANAGGWVNGQFAFADTPLSDVAEAIRRRFGTKISLSEGLSARPFTGNIRLGGNESEDVAHFAGLIGAQYRRDGDNWVISEGRSR</sequence>
<dbReference type="Pfam" id="PF04773">
    <property type="entry name" value="FecR"/>
    <property type="match status" value="1"/>
</dbReference>
<keyword evidence="1" id="KW-0472">Membrane</keyword>
<gene>
    <name evidence="3" type="ORF">H7F51_00720</name>
</gene>
<dbReference type="RefSeq" id="WP_185662290.1">
    <property type="nucleotide sequence ID" value="NZ_JACLAW010000001.1"/>
</dbReference>
<evidence type="ECO:0000256" key="1">
    <source>
        <dbReference type="SAM" id="Phobius"/>
    </source>
</evidence>
<name>A0A7X1KK10_9SPHN</name>
<dbReference type="GO" id="GO:0016989">
    <property type="term" value="F:sigma factor antagonist activity"/>
    <property type="evidence" value="ECO:0007669"/>
    <property type="project" value="TreeGrafter"/>
</dbReference>
<evidence type="ECO:0000313" key="3">
    <source>
        <dbReference type="EMBL" id="MBC2664032.1"/>
    </source>
</evidence>
<organism evidence="3 4">
    <name type="scientific">Novosphingobium flavum</name>
    <dbReference type="NCBI Taxonomy" id="1778672"/>
    <lineage>
        <taxon>Bacteria</taxon>
        <taxon>Pseudomonadati</taxon>
        <taxon>Pseudomonadota</taxon>
        <taxon>Alphaproteobacteria</taxon>
        <taxon>Sphingomonadales</taxon>
        <taxon>Sphingomonadaceae</taxon>
        <taxon>Novosphingobium</taxon>
    </lineage>
</organism>
<dbReference type="InterPro" id="IPR012373">
    <property type="entry name" value="Ferrdict_sens_TM"/>
</dbReference>
<proteinExistence type="predicted"/>
<feature type="domain" description="FecR protein" evidence="2">
    <location>
        <begin position="108"/>
        <end position="196"/>
    </location>
</feature>
<dbReference type="EMBL" id="JACLAW010000001">
    <property type="protein sequence ID" value="MBC2664032.1"/>
    <property type="molecule type" value="Genomic_DNA"/>
</dbReference>
<evidence type="ECO:0000313" key="4">
    <source>
        <dbReference type="Proteomes" id="UP000566813"/>
    </source>
</evidence>
<comment type="caution">
    <text evidence="3">The sequence shown here is derived from an EMBL/GenBank/DDBJ whole genome shotgun (WGS) entry which is preliminary data.</text>
</comment>
<dbReference type="InterPro" id="IPR006860">
    <property type="entry name" value="FecR"/>
</dbReference>
<dbReference type="PANTHER" id="PTHR30273:SF2">
    <property type="entry name" value="PROTEIN FECR"/>
    <property type="match status" value="1"/>
</dbReference>
<dbReference type="Gene3D" id="2.60.120.1440">
    <property type="match status" value="1"/>
</dbReference>
<protein>
    <submittedName>
        <fullName evidence="3">FecR domain-containing protein</fullName>
    </submittedName>
</protein>
<reference evidence="3 4" key="1">
    <citation type="submission" date="2020-08" db="EMBL/GenBank/DDBJ databases">
        <title>The genome sequence of type strain Novosphingobium flavum NBRC 111647.</title>
        <authorList>
            <person name="Liu Y."/>
        </authorList>
    </citation>
    <scope>NUCLEOTIDE SEQUENCE [LARGE SCALE GENOMIC DNA]</scope>
    <source>
        <strain evidence="3 4">NBRC 111647</strain>
    </source>
</reference>
<dbReference type="PANTHER" id="PTHR30273">
    <property type="entry name" value="PERIPLASMIC SIGNAL SENSOR AND SIGMA FACTOR ACTIVATOR FECR-RELATED"/>
    <property type="match status" value="1"/>
</dbReference>
<keyword evidence="1" id="KW-1133">Transmembrane helix</keyword>